<dbReference type="HOGENOM" id="CLU_925580_0_0_1"/>
<dbReference type="EMBL" id="GL377570">
    <property type="protein sequence ID" value="EFJ34072.1"/>
    <property type="molecule type" value="Genomic_DNA"/>
</dbReference>
<evidence type="ECO:0000313" key="2">
    <source>
        <dbReference type="EMBL" id="EFJ34072.1"/>
    </source>
</evidence>
<dbReference type="AlphaFoldDB" id="D8R2I0"/>
<reference evidence="2 3" key="1">
    <citation type="journal article" date="2011" name="Science">
        <title>The Selaginella genome identifies genetic changes associated with the evolution of vascular plants.</title>
        <authorList>
            <person name="Banks J.A."/>
            <person name="Nishiyama T."/>
            <person name="Hasebe M."/>
            <person name="Bowman J.L."/>
            <person name="Gribskov M."/>
            <person name="dePamphilis C."/>
            <person name="Albert V.A."/>
            <person name="Aono N."/>
            <person name="Aoyama T."/>
            <person name="Ambrose B.A."/>
            <person name="Ashton N.W."/>
            <person name="Axtell M.J."/>
            <person name="Barker E."/>
            <person name="Barker M.S."/>
            <person name="Bennetzen J.L."/>
            <person name="Bonawitz N.D."/>
            <person name="Chapple C."/>
            <person name="Cheng C."/>
            <person name="Correa L.G."/>
            <person name="Dacre M."/>
            <person name="DeBarry J."/>
            <person name="Dreyer I."/>
            <person name="Elias M."/>
            <person name="Engstrom E.M."/>
            <person name="Estelle M."/>
            <person name="Feng L."/>
            <person name="Finet C."/>
            <person name="Floyd S.K."/>
            <person name="Frommer W.B."/>
            <person name="Fujita T."/>
            <person name="Gramzow L."/>
            <person name="Gutensohn M."/>
            <person name="Harholt J."/>
            <person name="Hattori M."/>
            <person name="Heyl A."/>
            <person name="Hirai T."/>
            <person name="Hiwatashi Y."/>
            <person name="Ishikawa M."/>
            <person name="Iwata M."/>
            <person name="Karol K.G."/>
            <person name="Koehler B."/>
            <person name="Kolukisaoglu U."/>
            <person name="Kubo M."/>
            <person name="Kurata T."/>
            <person name="Lalonde S."/>
            <person name="Li K."/>
            <person name="Li Y."/>
            <person name="Litt A."/>
            <person name="Lyons E."/>
            <person name="Manning G."/>
            <person name="Maruyama T."/>
            <person name="Michael T.P."/>
            <person name="Mikami K."/>
            <person name="Miyazaki S."/>
            <person name="Morinaga S."/>
            <person name="Murata T."/>
            <person name="Mueller-Roeber B."/>
            <person name="Nelson D.R."/>
            <person name="Obara M."/>
            <person name="Oguri Y."/>
            <person name="Olmstead R.G."/>
            <person name="Onodera N."/>
            <person name="Petersen B.L."/>
            <person name="Pils B."/>
            <person name="Prigge M."/>
            <person name="Rensing S.A."/>
            <person name="Riano-Pachon D.M."/>
            <person name="Roberts A.W."/>
            <person name="Sato Y."/>
            <person name="Scheller H.V."/>
            <person name="Schulz B."/>
            <person name="Schulz C."/>
            <person name="Shakirov E.V."/>
            <person name="Shibagaki N."/>
            <person name="Shinohara N."/>
            <person name="Shippen D.E."/>
            <person name="Soerensen I."/>
            <person name="Sotooka R."/>
            <person name="Sugimoto N."/>
            <person name="Sugita M."/>
            <person name="Sumikawa N."/>
            <person name="Tanurdzic M."/>
            <person name="Theissen G."/>
            <person name="Ulvskov P."/>
            <person name="Wakazuki S."/>
            <person name="Weng J.K."/>
            <person name="Willats W.W."/>
            <person name="Wipf D."/>
            <person name="Wolf P.G."/>
            <person name="Yang L."/>
            <person name="Zimmer A.D."/>
            <person name="Zhu Q."/>
            <person name="Mitros T."/>
            <person name="Hellsten U."/>
            <person name="Loque D."/>
            <person name="Otillar R."/>
            <person name="Salamov A."/>
            <person name="Schmutz J."/>
            <person name="Shapiro H."/>
            <person name="Lindquist E."/>
            <person name="Lucas S."/>
            <person name="Rokhsar D."/>
            <person name="Grigoriev I.V."/>
        </authorList>
    </citation>
    <scope>NUCLEOTIDE SEQUENCE [LARGE SCALE GENOMIC DNA]</scope>
</reference>
<proteinExistence type="predicted"/>
<name>D8R2I0_SELML</name>
<accession>D8R2I0</accession>
<dbReference type="KEGG" id="smo:SELMODRAFT_406482"/>
<feature type="compositionally biased region" description="Polar residues" evidence="1">
    <location>
        <begin position="214"/>
        <end position="223"/>
    </location>
</feature>
<evidence type="ECO:0000256" key="1">
    <source>
        <dbReference type="SAM" id="MobiDB-lite"/>
    </source>
</evidence>
<feature type="region of interest" description="Disordered" evidence="1">
    <location>
        <begin position="212"/>
        <end position="243"/>
    </location>
</feature>
<sequence length="301" mass="32930">MSSRCQQLLVAAFCINLEFKASVDVQKAVCHKEIQLDLAPGSLFVVLLSLFEPAEGPASLDLHDEGLSHRCHRLVSLHSLEELQRPGDYVAVFNKALHDATAEVTNAASTSGLLPTLRLRRKLALSPLSAEAILDCVRAQYKSLLAPLEVYLSKLGYEELTVCSPVPDPGELASGVLEHFLGTTKRVSRLRLGSKGARGTLVARLDQRLDENSSDWTGRNSSAVDGGHEAARAHARGDRLGSFGSDEPEVFQLQEETTGLCVDHLVLPLPKRKLPSKLALERCSMAPLQKRKKVRETLKRT</sequence>
<dbReference type="Gramene" id="EFJ34072">
    <property type="protein sequence ID" value="EFJ34072"/>
    <property type="gene ID" value="SELMODRAFT_406482"/>
</dbReference>
<gene>
    <name evidence="2" type="ORF">SELMODRAFT_406482</name>
</gene>
<dbReference type="Proteomes" id="UP000001514">
    <property type="component" value="Unassembled WGS sequence"/>
</dbReference>
<keyword evidence="3" id="KW-1185">Reference proteome</keyword>
<organism evidence="3">
    <name type="scientific">Selaginella moellendorffii</name>
    <name type="common">Spikemoss</name>
    <dbReference type="NCBI Taxonomy" id="88036"/>
    <lineage>
        <taxon>Eukaryota</taxon>
        <taxon>Viridiplantae</taxon>
        <taxon>Streptophyta</taxon>
        <taxon>Embryophyta</taxon>
        <taxon>Tracheophyta</taxon>
        <taxon>Lycopodiopsida</taxon>
        <taxon>Selaginellales</taxon>
        <taxon>Selaginellaceae</taxon>
        <taxon>Selaginella</taxon>
    </lineage>
</organism>
<protein>
    <submittedName>
        <fullName evidence="2">Uncharacterized protein</fullName>
    </submittedName>
</protein>
<dbReference type="InParanoid" id="D8R2I0"/>
<evidence type="ECO:0000313" key="3">
    <source>
        <dbReference type="Proteomes" id="UP000001514"/>
    </source>
</evidence>
<feature type="compositionally biased region" description="Basic and acidic residues" evidence="1">
    <location>
        <begin position="226"/>
        <end position="239"/>
    </location>
</feature>